<dbReference type="AlphaFoldDB" id="A0A9P6D6X9"/>
<protein>
    <recommendedName>
        <fullName evidence="2">Transcription activator GCR1-like domain-containing protein</fullName>
    </recommendedName>
</protein>
<dbReference type="OrthoDB" id="3039066at2759"/>
<organism evidence="3 4">
    <name type="scientific">Pholiota conissans</name>
    <dbReference type="NCBI Taxonomy" id="109636"/>
    <lineage>
        <taxon>Eukaryota</taxon>
        <taxon>Fungi</taxon>
        <taxon>Dikarya</taxon>
        <taxon>Basidiomycota</taxon>
        <taxon>Agaricomycotina</taxon>
        <taxon>Agaricomycetes</taxon>
        <taxon>Agaricomycetidae</taxon>
        <taxon>Agaricales</taxon>
        <taxon>Agaricineae</taxon>
        <taxon>Strophariaceae</taxon>
        <taxon>Pholiota</taxon>
    </lineage>
</organism>
<feature type="region of interest" description="Disordered" evidence="1">
    <location>
        <begin position="1"/>
        <end position="31"/>
    </location>
</feature>
<reference evidence="3" key="1">
    <citation type="submission" date="2020-11" db="EMBL/GenBank/DDBJ databases">
        <authorList>
            <consortium name="DOE Joint Genome Institute"/>
            <person name="Ahrendt S."/>
            <person name="Riley R."/>
            <person name="Andreopoulos W."/>
            <person name="Labutti K."/>
            <person name="Pangilinan J."/>
            <person name="Ruiz-Duenas F.J."/>
            <person name="Barrasa J.M."/>
            <person name="Sanchez-Garcia M."/>
            <person name="Camarero S."/>
            <person name="Miyauchi S."/>
            <person name="Serrano A."/>
            <person name="Linde D."/>
            <person name="Babiker R."/>
            <person name="Drula E."/>
            <person name="Ayuso-Fernandez I."/>
            <person name="Pacheco R."/>
            <person name="Padilla G."/>
            <person name="Ferreira P."/>
            <person name="Barriuso J."/>
            <person name="Kellner H."/>
            <person name="Castanera R."/>
            <person name="Alfaro M."/>
            <person name="Ramirez L."/>
            <person name="Pisabarro A.G."/>
            <person name="Kuo A."/>
            <person name="Tritt A."/>
            <person name="Lipzen A."/>
            <person name="He G."/>
            <person name="Yan M."/>
            <person name="Ng V."/>
            <person name="Cullen D."/>
            <person name="Martin F."/>
            <person name="Rosso M.-N."/>
            <person name="Henrissat B."/>
            <person name="Hibbett D."/>
            <person name="Martinez A.T."/>
            <person name="Grigoriev I.V."/>
        </authorList>
    </citation>
    <scope>NUCLEOTIDE SEQUENCE</scope>
    <source>
        <strain evidence="3">CIRM-BRFM 674</strain>
    </source>
</reference>
<feature type="compositionally biased region" description="Low complexity" evidence="1">
    <location>
        <begin position="234"/>
        <end position="247"/>
    </location>
</feature>
<comment type="caution">
    <text evidence="3">The sequence shown here is derived from an EMBL/GenBank/DDBJ whole genome shotgun (WGS) entry which is preliminary data.</text>
</comment>
<feature type="domain" description="Transcription activator GCR1-like" evidence="2">
    <location>
        <begin position="146"/>
        <end position="205"/>
    </location>
</feature>
<dbReference type="Pfam" id="PF12550">
    <property type="entry name" value="GCR1_C"/>
    <property type="match status" value="1"/>
</dbReference>
<gene>
    <name evidence="3" type="ORF">BDN70DRAFT_890308</name>
</gene>
<feature type="region of interest" description="Disordered" evidence="1">
    <location>
        <begin position="233"/>
        <end position="262"/>
    </location>
</feature>
<dbReference type="Proteomes" id="UP000807469">
    <property type="component" value="Unassembled WGS sequence"/>
</dbReference>
<name>A0A9P6D6X9_9AGAR</name>
<dbReference type="EMBL" id="MU155137">
    <property type="protein sequence ID" value="KAF9485138.1"/>
    <property type="molecule type" value="Genomic_DNA"/>
</dbReference>
<dbReference type="InterPro" id="IPR022210">
    <property type="entry name" value="TF_GCR1-like"/>
</dbReference>
<evidence type="ECO:0000256" key="1">
    <source>
        <dbReference type="SAM" id="MobiDB-lite"/>
    </source>
</evidence>
<evidence type="ECO:0000259" key="2">
    <source>
        <dbReference type="Pfam" id="PF12550"/>
    </source>
</evidence>
<keyword evidence="4" id="KW-1185">Reference proteome</keyword>
<proteinExistence type="predicted"/>
<evidence type="ECO:0000313" key="4">
    <source>
        <dbReference type="Proteomes" id="UP000807469"/>
    </source>
</evidence>
<accession>A0A9P6D6X9</accession>
<evidence type="ECO:0000313" key="3">
    <source>
        <dbReference type="EMBL" id="KAF9485138.1"/>
    </source>
</evidence>
<sequence>MTNSAPYMGNAPQASSSPPKSRQLDAPNDDSEARLIHAIIEGNVETVDQVHERSLSSPPRRARHTEGGLFLPPALAFVKPNSSEQVFPSILTKPSVTLDEVLNVIERPEMLWDCWGPQSLDYYDLSDLWAAYTCGGNAFDYDGNHLGAKPPLEALEKKFKSKWRKLAKPKTAWGRIRMIPEYIISESNARDVSPRVIMDELEALRDLDGGEPCGLSALSKLLKAHISGRLQAQTNATDANTEDTNGNVDPPSGSKKRKAQGCILRQSDKKKKFVF</sequence>